<dbReference type="EMBL" id="CP002083">
    <property type="protein sequence ID" value="ADJ23047.1"/>
    <property type="molecule type" value="Genomic_DNA"/>
</dbReference>
<dbReference type="InterPro" id="IPR010877">
    <property type="entry name" value="Phage_Mu_Gp46"/>
</dbReference>
<dbReference type="RefSeq" id="WP_013215262.1">
    <property type="nucleotide sequence ID" value="NC_014313.1"/>
</dbReference>
<keyword evidence="2" id="KW-1185">Reference proteome</keyword>
<proteinExistence type="predicted"/>
<evidence type="ECO:0000313" key="1">
    <source>
        <dbReference type="EMBL" id="ADJ23047.1"/>
    </source>
</evidence>
<dbReference type="HOGENOM" id="CLU_119472_0_0_5"/>
<dbReference type="AlphaFoldDB" id="D8JWD4"/>
<sequence>MEIRIRDTEACERQPQLLWDTIWVQRTDAAGGFGDWILARSDAGDQVESLGGLRAEAALHTATLLCLFTDAPARADDVLPANDGDRRGWWGDSVKIDGEPDTPIGSRLWLLERAALNYRTQQAAEDYAREALATLIEQAAVARTEITSSVDVSIGALFLVVQHFSRVGEKTYEQRFGVVWQQTLNGARMNYGDEIFA</sequence>
<dbReference type="Pfam" id="PF07409">
    <property type="entry name" value="GP46"/>
    <property type="match status" value="1"/>
</dbReference>
<evidence type="ECO:0000313" key="2">
    <source>
        <dbReference type="Proteomes" id="UP000002033"/>
    </source>
</evidence>
<dbReference type="eggNOG" id="COG4381">
    <property type="taxonomic scope" value="Bacteria"/>
</dbReference>
<reference evidence="2" key="1">
    <citation type="journal article" date="2011" name="J. Bacteriol.">
        <title>Genome sequences of eight morphologically diverse alphaproteobacteria.</title>
        <authorList>
            <consortium name="US DOE Joint Genome Institute"/>
            <person name="Brown P.J."/>
            <person name="Kysela D.T."/>
            <person name="Buechlein A."/>
            <person name="Hemmerich C."/>
            <person name="Brun Y.V."/>
        </authorList>
    </citation>
    <scope>NUCLEOTIDE SEQUENCE [LARGE SCALE GENOMIC DNA]</scope>
    <source>
        <strain evidence="2">ATCC 51888 / DSM 1869 / NCIB 11706 / TK 0415</strain>
    </source>
</reference>
<accession>D8JWD4</accession>
<dbReference type="STRING" id="582899.Hden_1235"/>
<organism evidence="1 2">
    <name type="scientific">Hyphomicrobium denitrificans (strain ATCC 51888 / DSM 1869 / NCIMB 11706 / TK 0415)</name>
    <dbReference type="NCBI Taxonomy" id="582899"/>
    <lineage>
        <taxon>Bacteria</taxon>
        <taxon>Pseudomonadati</taxon>
        <taxon>Pseudomonadota</taxon>
        <taxon>Alphaproteobacteria</taxon>
        <taxon>Hyphomicrobiales</taxon>
        <taxon>Hyphomicrobiaceae</taxon>
        <taxon>Hyphomicrobium</taxon>
    </lineage>
</organism>
<dbReference type="Proteomes" id="UP000002033">
    <property type="component" value="Chromosome"/>
</dbReference>
<dbReference type="OrthoDB" id="5677166at2"/>
<gene>
    <name evidence="1" type="ordered locus">Hden_1235</name>
</gene>
<protein>
    <submittedName>
        <fullName evidence="1">GP46 family protein</fullName>
    </submittedName>
</protein>
<dbReference type="KEGG" id="hdn:Hden_1235"/>
<name>D8JWD4_HYPDA</name>